<reference evidence="2" key="1">
    <citation type="submission" date="2023-07" db="EMBL/GenBank/DDBJ databases">
        <authorList>
            <consortium name="AG Swart"/>
            <person name="Singh M."/>
            <person name="Singh A."/>
            <person name="Seah K."/>
            <person name="Emmerich C."/>
        </authorList>
    </citation>
    <scope>NUCLEOTIDE SEQUENCE</scope>
    <source>
        <strain evidence="2">DP1</strain>
    </source>
</reference>
<feature type="compositionally biased region" description="Polar residues" evidence="1">
    <location>
        <begin position="109"/>
        <end position="130"/>
    </location>
</feature>
<feature type="region of interest" description="Disordered" evidence="1">
    <location>
        <begin position="97"/>
        <end position="130"/>
    </location>
</feature>
<gene>
    <name evidence="2" type="ORF">ECRASSUSDP1_LOCUS6770</name>
</gene>
<proteinExistence type="predicted"/>
<protein>
    <submittedName>
        <fullName evidence="2">Uncharacterized protein</fullName>
    </submittedName>
</protein>
<feature type="region of interest" description="Disordered" evidence="1">
    <location>
        <begin position="149"/>
        <end position="180"/>
    </location>
</feature>
<evidence type="ECO:0000256" key="1">
    <source>
        <dbReference type="SAM" id="MobiDB-lite"/>
    </source>
</evidence>
<accession>A0AAD1UHK8</accession>
<dbReference type="AlphaFoldDB" id="A0AAD1UHK8"/>
<evidence type="ECO:0000313" key="2">
    <source>
        <dbReference type="EMBL" id="CAI2365435.1"/>
    </source>
</evidence>
<evidence type="ECO:0000313" key="3">
    <source>
        <dbReference type="Proteomes" id="UP001295684"/>
    </source>
</evidence>
<dbReference type="Proteomes" id="UP001295684">
    <property type="component" value="Unassembled WGS sequence"/>
</dbReference>
<keyword evidence="3" id="KW-1185">Reference proteome</keyword>
<comment type="caution">
    <text evidence="2">The sequence shown here is derived from an EMBL/GenBank/DDBJ whole genome shotgun (WGS) entry which is preliminary data.</text>
</comment>
<sequence length="506" mass="57841">MGKNEIFKLIQDCSTETSTVKPLSDSTTMQERDVNIQSVEKSSCDEANFKDKAETKPDRVCNKDNLEGRNSTEPELNQVKALTSCTNQDSKHGIVGQENTEHQSEDTSESQLLQTKEEGNLNSNTTDITMNKSDEELSGLLTENSRNIQELSNDTGNLEDAKAEDSTEEHENDKDDLQTNDLLEDLSEEDDEIDRDLTEALQLEEQEELVEADVFEHNDSEDSDSVKMSNLLELSTNTLSYERFYPGRILGNTFVAKNNSDVPMKFTISFENTEIDQKLVNEKLCEYYSCDSTDDIEDSYSKHLKTKIDTSEEALNAWHLEDPYTKKLAQAIDFELGPYSEEEFIIVLKSPVQNKQALYTSNIVLHQYENDYKDFVFCFGFLEQLKISIPKEMYNTKLDAKMVKIVMRRKQQGQIIKLLLENKGDMPVVSNFQSVEMEQSVQFYLPNSKVFLEPRSRALLEIKALQKLPCKPSEDSSKPEVIHKLVVAKVKDCEFKFSIVFEITII</sequence>
<feature type="compositionally biased region" description="Basic and acidic residues" evidence="1">
    <location>
        <begin position="159"/>
        <end position="177"/>
    </location>
</feature>
<name>A0AAD1UHK8_EUPCR</name>
<organism evidence="2 3">
    <name type="scientific">Euplotes crassus</name>
    <dbReference type="NCBI Taxonomy" id="5936"/>
    <lineage>
        <taxon>Eukaryota</taxon>
        <taxon>Sar</taxon>
        <taxon>Alveolata</taxon>
        <taxon>Ciliophora</taxon>
        <taxon>Intramacronucleata</taxon>
        <taxon>Spirotrichea</taxon>
        <taxon>Hypotrichia</taxon>
        <taxon>Euplotida</taxon>
        <taxon>Euplotidae</taxon>
        <taxon>Moneuplotes</taxon>
    </lineage>
</organism>
<dbReference type="EMBL" id="CAMPGE010006574">
    <property type="protein sequence ID" value="CAI2365435.1"/>
    <property type="molecule type" value="Genomic_DNA"/>
</dbReference>